<dbReference type="GO" id="GO:0005829">
    <property type="term" value="C:cytosol"/>
    <property type="evidence" value="ECO:0007669"/>
    <property type="project" value="TreeGrafter"/>
</dbReference>
<keyword evidence="8" id="KW-0443">Lipid metabolism</keyword>
<dbReference type="SMART" id="SM00825">
    <property type="entry name" value="PKS_KS"/>
    <property type="match status" value="1"/>
</dbReference>
<evidence type="ECO:0000256" key="6">
    <source>
        <dbReference type="ARBA" id="ARBA00022679"/>
    </source>
</evidence>
<evidence type="ECO:0000256" key="12">
    <source>
        <dbReference type="PIRSR" id="PIRSR000447-1"/>
    </source>
</evidence>
<feature type="active site" description="For beta-ketoacyl synthase activity" evidence="12">
    <location>
        <position position="199"/>
    </location>
</feature>
<keyword evidence="5 11" id="KW-0444">Lipid biosynthesis</keyword>
<keyword evidence="17" id="KW-1185">Reference proteome</keyword>
<evidence type="ECO:0000256" key="1">
    <source>
        <dbReference type="ARBA" id="ARBA00005194"/>
    </source>
</evidence>
<dbReference type="AlphaFoldDB" id="A0A1R4EHZ8"/>
<reference evidence="17" key="1">
    <citation type="submission" date="2017-02" db="EMBL/GenBank/DDBJ databases">
        <authorList>
            <person name="Mornico D."/>
        </authorList>
    </citation>
    <scope>NUCLEOTIDE SEQUENCE [LARGE SCALE GENOMIC DNA]</scope>
</reference>
<dbReference type="PROSITE" id="PS52004">
    <property type="entry name" value="KS3_2"/>
    <property type="match status" value="1"/>
</dbReference>
<dbReference type="InterPro" id="IPR014030">
    <property type="entry name" value="Ketoacyl_synth_N"/>
</dbReference>
<comment type="function">
    <text evidence="11">Involved in the type II fatty acid elongation cycle. Catalyzes the elongation of a wide range of acyl-ACP by the addition of two carbons from malonyl-ACP to an acyl acceptor. Can efficiently catalyze the conversion of palmitoleoyl-ACP (cis-hexadec-9-enoyl-ACP) to cis-vaccenoyl-ACP (cis-octadec-11-enoyl-ACP), an essential step in the thermal regulation of fatty acid composition.</text>
</comment>
<proteinExistence type="inferred from homology"/>
<evidence type="ECO:0000259" key="15">
    <source>
        <dbReference type="PROSITE" id="PS52004"/>
    </source>
</evidence>
<dbReference type="RefSeq" id="WP_077449472.1">
    <property type="nucleotide sequence ID" value="NZ_FUGD01000125.1"/>
</dbReference>
<accession>A0A1R4EHZ8</accession>
<dbReference type="CDD" id="cd00834">
    <property type="entry name" value="KAS_I_II"/>
    <property type="match status" value="1"/>
</dbReference>
<evidence type="ECO:0000256" key="11">
    <source>
        <dbReference type="PIRNR" id="PIRNR000447"/>
    </source>
</evidence>
<keyword evidence="9 11" id="KW-0275">Fatty acid biosynthesis</keyword>
<dbReference type="Gene3D" id="3.40.47.10">
    <property type="match status" value="1"/>
</dbReference>
<dbReference type="InterPro" id="IPR016039">
    <property type="entry name" value="Thiolase-like"/>
</dbReference>
<dbReference type="FunFam" id="3.40.47.10:FF:000009">
    <property type="entry name" value="3-oxoacyl-[acyl-carrier-protein] synthase 2"/>
    <property type="match status" value="1"/>
</dbReference>
<dbReference type="STRING" id="1945520.A1019T_02097"/>
<evidence type="ECO:0000256" key="4">
    <source>
        <dbReference type="ARBA" id="ARBA00014657"/>
    </source>
</evidence>
<feature type="compositionally biased region" description="Polar residues" evidence="14">
    <location>
        <begin position="1"/>
        <end position="17"/>
    </location>
</feature>
<keyword evidence="7" id="KW-0276">Fatty acid metabolism</keyword>
<comment type="pathway">
    <text evidence="1 11">Lipid metabolism; fatty acid biosynthesis.</text>
</comment>
<dbReference type="EMBL" id="FUGD01000125">
    <property type="protein sequence ID" value="SJM38108.1"/>
    <property type="molecule type" value="Genomic_DNA"/>
</dbReference>
<evidence type="ECO:0000256" key="14">
    <source>
        <dbReference type="SAM" id="MobiDB-lite"/>
    </source>
</evidence>
<dbReference type="PANTHER" id="PTHR11712:SF336">
    <property type="entry name" value="3-OXOACYL-[ACYL-CARRIER-PROTEIN] SYNTHASE, MITOCHONDRIAL"/>
    <property type="match status" value="1"/>
</dbReference>
<dbReference type="Pfam" id="PF02801">
    <property type="entry name" value="Ketoacyl-synt_C"/>
    <property type="match status" value="1"/>
</dbReference>
<keyword evidence="6 11" id="KW-0808">Transferase</keyword>
<dbReference type="OrthoDB" id="9808669at2"/>
<evidence type="ECO:0000256" key="13">
    <source>
        <dbReference type="RuleBase" id="RU003694"/>
    </source>
</evidence>
<dbReference type="SUPFAM" id="SSF53901">
    <property type="entry name" value="Thiolase-like"/>
    <property type="match status" value="2"/>
</dbReference>
<feature type="domain" description="Ketosynthase family 3 (KS3)" evidence="15">
    <location>
        <begin position="29"/>
        <end position="447"/>
    </location>
</feature>
<dbReference type="GO" id="GO:0006633">
    <property type="term" value="P:fatty acid biosynthetic process"/>
    <property type="evidence" value="ECO:0007669"/>
    <property type="project" value="UniProtKB-UniRule"/>
</dbReference>
<sequence length="450" mass="46969">MSQPTTNTTQNLDSPSVGSKPAHFERPDHQRVVITGMGAVTPLGLDLDTTWQRLIKGESGIKPITHFDASSYRAQFAGTVEGFDASQFMAAKEARRYDVFIHYGVAAASMALKQAGFIEEVSAEMAPVQNVDSDRFGVIIGAGIGGLQTLEDNRDALTNQGTRRVSPFALPGSIINMAAGMVAIKHNLRGPNLATATACTSAAHAIGLAARLIAYGDCDVMLAGGSEKGSSPLGMAGFAAMGALSTRNDDPTRASRPFDKDRDGFVLGDGSGVLVLESLAHAKARGATILAELAGFGMSDDAHHITAPPTNGEGAARAMVMAIKDAGIDPCEIGYINAHGTSTPAGDVAESKAIEGIFEDCKDSLLVSSTKSMTGHLLGAAGAIEAIFSIQALLDQTVPPTINLDNVDENCHLDYVANEARSVSNLNYSMSNSFGFGGTNGSLIFSRWSD</sequence>
<dbReference type="NCBIfam" id="NF005589">
    <property type="entry name" value="PRK07314.1"/>
    <property type="match status" value="1"/>
</dbReference>
<dbReference type="NCBIfam" id="TIGR03150">
    <property type="entry name" value="fabF"/>
    <property type="match status" value="1"/>
</dbReference>
<evidence type="ECO:0000256" key="3">
    <source>
        <dbReference type="ARBA" id="ARBA00012356"/>
    </source>
</evidence>
<gene>
    <name evidence="16" type="primary">fabF</name>
    <name evidence="16" type="ORF">A1019T_02097</name>
</gene>
<dbReference type="UniPathway" id="UPA00094"/>
<dbReference type="GO" id="GO:0004315">
    <property type="term" value="F:3-oxoacyl-[acyl-carrier-protein] synthase activity"/>
    <property type="evidence" value="ECO:0007669"/>
    <property type="project" value="UniProtKB-UniRule"/>
</dbReference>
<dbReference type="InterPro" id="IPR014031">
    <property type="entry name" value="Ketoacyl_synth_C"/>
</dbReference>
<dbReference type="PANTHER" id="PTHR11712">
    <property type="entry name" value="POLYKETIDE SYNTHASE-RELATED"/>
    <property type="match status" value="1"/>
</dbReference>
<keyword evidence="10 11" id="KW-0012">Acyltransferase</keyword>
<dbReference type="InterPro" id="IPR018201">
    <property type="entry name" value="Ketoacyl_synth_AS"/>
</dbReference>
<organism evidence="16 17">
    <name type="scientific">Psychrobacter pasteurii</name>
    <dbReference type="NCBI Taxonomy" id="1945520"/>
    <lineage>
        <taxon>Bacteria</taxon>
        <taxon>Pseudomonadati</taxon>
        <taxon>Pseudomonadota</taxon>
        <taxon>Gammaproteobacteria</taxon>
        <taxon>Moraxellales</taxon>
        <taxon>Moraxellaceae</taxon>
        <taxon>Psychrobacter</taxon>
    </lineage>
</organism>
<comment type="catalytic activity">
    <reaction evidence="11">
        <text>(9Z)-hexadecenoyl-[ACP] + malonyl-[ACP] + H(+) = 3-oxo-(11Z)-octadecenoyl-[ACP] + holo-[ACP] + CO2</text>
        <dbReference type="Rhea" id="RHEA:55040"/>
        <dbReference type="Rhea" id="RHEA-COMP:9623"/>
        <dbReference type="Rhea" id="RHEA-COMP:9685"/>
        <dbReference type="Rhea" id="RHEA-COMP:10800"/>
        <dbReference type="Rhea" id="RHEA-COMP:14074"/>
        <dbReference type="ChEBI" id="CHEBI:15378"/>
        <dbReference type="ChEBI" id="CHEBI:16526"/>
        <dbReference type="ChEBI" id="CHEBI:64479"/>
        <dbReference type="ChEBI" id="CHEBI:78449"/>
        <dbReference type="ChEBI" id="CHEBI:83989"/>
        <dbReference type="ChEBI" id="CHEBI:138538"/>
        <dbReference type="EC" id="2.3.1.179"/>
    </reaction>
</comment>
<dbReference type="Proteomes" id="UP000188169">
    <property type="component" value="Unassembled WGS sequence"/>
</dbReference>
<name>A0A1R4EHZ8_9GAMM</name>
<dbReference type="InterPro" id="IPR000794">
    <property type="entry name" value="Beta-ketoacyl_synthase"/>
</dbReference>
<evidence type="ECO:0000256" key="8">
    <source>
        <dbReference type="ARBA" id="ARBA00023098"/>
    </source>
</evidence>
<evidence type="ECO:0000313" key="16">
    <source>
        <dbReference type="EMBL" id="SJM38108.1"/>
    </source>
</evidence>
<protein>
    <recommendedName>
        <fullName evidence="4 11">3-oxoacyl-[acyl-carrier-protein] synthase 2</fullName>
        <ecNumber evidence="3 11">2.3.1.179</ecNumber>
    </recommendedName>
</protein>
<comment type="catalytic activity">
    <reaction evidence="11">
        <text>a fatty acyl-[ACP] + malonyl-[ACP] + H(+) = a 3-oxoacyl-[ACP] + holo-[ACP] + CO2</text>
        <dbReference type="Rhea" id="RHEA:22836"/>
        <dbReference type="Rhea" id="RHEA-COMP:9623"/>
        <dbReference type="Rhea" id="RHEA-COMP:9685"/>
        <dbReference type="Rhea" id="RHEA-COMP:9916"/>
        <dbReference type="Rhea" id="RHEA-COMP:14125"/>
        <dbReference type="ChEBI" id="CHEBI:15378"/>
        <dbReference type="ChEBI" id="CHEBI:16526"/>
        <dbReference type="ChEBI" id="CHEBI:64479"/>
        <dbReference type="ChEBI" id="CHEBI:78449"/>
        <dbReference type="ChEBI" id="CHEBI:78776"/>
        <dbReference type="ChEBI" id="CHEBI:138651"/>
    </reaction>
</comment>
<feature type="region of interest" description="Disordered" evidence="14">
    <location>
        <begin position="1"/>
        <end position="28"/>
    </location>
</feature>
<evidence type="ECO:0000256" key="9">
    <source>
        <dbReference type="ARBA" id="ARBA00023160"/>
    </source>
</evidence>
<evidence type="ECO:0000256" key="10">
    <source>
        <dbReference type="ARBA" id="ARBA00023315"/>
    </source>
</evidence>
<dbReference type="InterPro" id="IPR020841">
    <property type="entry name" value="PKS_Beta-ketoAc_synthase_dom"/>
</dbReference>
<evidence type="ECO:0000256" key="5">
    <source>
        <dbReference type="ARBA" id="ARBA00022516"/>
    </source>
</evidence>
<dbReference type="EC" id="2.3.1.179" evidence="3 11"/>
<dbReference type="PROSITE" id="PS00606">
    <property type="entry name" value="KS3_1"/>
    <property type="match status" value="1"/>
</dbReference>
<dbReference type="PIRSF" id="PIRSF000447">
    <property type="entry name" value="KAS_II"/>
    <property type="match status" value="1"/>
</dbReference>
<dbReference type="InterPro" id="IPR017568">
    <property type="entry name" value="3-oxoacyl-ACP_synth-2"/>
</dbReference>
<evidence type="ECO:0000256" key="7">
    <source>
        <dbReference type="ARBA" id="ARBA00022832"/>
    </source>
</evidence>
<comment type="similarity">
    <text evidence="2 11 13">Belongs to the thiolase-like superfamily. Beta-ketoacyl-ACP synthases family.</text>
</comment>
<evidence type="ECO:0000313" key="17">
    <source>
        <dbReference type="Proteomes" id="UP000188169"/>
    </source>
</evidence>
<dbReference type="Pfam" id="PF00109">
    <property type="entry name" value="ketoacyl-synt"/>
    <property type="match status" value="1"/>
</dbReference>
<evidence type="ECO:0000256" key="2">
    <source>
        <dbReference type="ARBA" id="ARBA00008467"/>
    </source>
</evidence>